<reference evidence="2 3" key="1">
    <citation type="submission" date="2015-12" db="EMBL/GenBank/DDBJ databases">
        <title>Haloferax profundi sp. nov. isolated from the Discovery deep brine-seawater interface in the Red Sea.</title>
        <authorList>
            <person name="Zhang G."/>
            <person name="Stingl U."/>
            <person name="Rashid M."/>
        </authorList>
    </citation>
    <scope>NUCLEOTIDE SEQUENCE [LARGE SCALE GENOMIC DNA]</scope>
    <source>
        <strain evidence="2 3">SB29</strain>
    </source>
</reference>
<evidence type="ECO:0000313" key="2">
    <source>
        <dbReference type="EMBL" id="KTG30283.1"/>
    </source>
</evidence>
<keyword evidence="1" id="KW-0812">Transmembrane</keyword>
<keyword evidence="1" id="KW-0472">Membrane</keyword>
<keyword evidence="1" id="KW-1133">Transmembrane helix</keyword>
<feature type="transmembrane region" description="Helical" evidence="1">
    <location>
        <begin position="232"/>
        <end position="253"/>
    </location>
</feature>
<dbReference type="RefSeq" id="WP_058571135.1">
    <property type="nucleotide sequence ID" value="NZ_LOPV01000070.1"/>
</dbReference>
<sequence length="264" mass="27985">MTRTNWSRFSKLALALVVLLSVAAIPAGAVSVASEDTPSEAQVGSKVTASVTLDELYKNPQLEAWTLAGQTHLEDVTWTVTYYDQTGAKVDQQSFDGQNFSGAQIAADDGTSEVEVSVTGTVPAVEEFSYDPAQEFTVISLEQTREGGSSNDIGTWNATHYTEESAAARDKLDSAKAAITAASGANTQEAQQSFDNAVEAFEGGEFGLASNLAEEAETRANNAKQSSQTTQLLIYAAGGLVVIALLAGGFLYWKSQQQTYDKLG</sequence>
<dbReference type="AlphaFoldDB" id="A0A0W1SVD4"/>
<gene>
    <name evidence="2" type="ORF">AUR66_08560</name>
</gene>
<dbReference type="OrthoDB" id="342245at2157"/>
<dbReference type="Proteomes" id="UP000053157">
    <property type="component" value="Unassembled WGS sequence"/>
</dbReference>
<evidence type="ECO:0000313" key="3">
    <source>
        <dbReference type="Proteomes" id="UP000053157"/>
    </source>
</evidence>
<dbReference type="EMBL" id="LOPV01000070">
    <property type="protein sequence ID" value="KTG30283.1"/>
    <property type="molecule type" value="Genomic_DNA"/>
</dbReference>
<accession>A0A0W1SVD4</accession>
<name>A0A0W1SVD4_9EURY</name>
<comment type="caution">
    <text evidence="2">The sequence shown here is derived from an EMBL/GenBank/DDBJ whole genome shotgun (WGS) entry which is preliminary data.</text>
</comment>
<evidence type="ECO:0000256" key="1">
    <source>
        <dbReference type="SAM" id="Phobius"/>
    </source>
</evidence>
<proteinExistence type="predicted"/>
<organism evidence="2 3">
    <name type="scientific">Haloferax profundi</name>
    <dbReference type="NCBI Taxonomy" id="1544718"/>
    <lineage>
        <taxon>Archaea</taxon>
        <taxon>Methanobacteriati</taxon>
        <taxon>Methanobacteriota</taxon>
        <taxon>Stenosarchaea group</taxon>
        <taxon>Halobacteria</taxon>
        <taxon>Halobacteriales</taxon>
        <taxon>Haloferacaceae</taxon>
        <taxon>Haloferax</taxon>
    </lineage>
</organism>
<protein>
    <submittedName>
        <fullName evidence="2">Uncharacterized protein</fullName>
    </submittedName>
</protein>
<keyword evidence="3" id="KW-1185">Reference proteome</keyword>